<organism evidence="1 2">
    <name type="scientific">Trifolium pratense</name>
    <name type="common">Red clover</name>
    <dbReference type="NCBI Taxonomy" id="57577"/>
    <lineage>
        <taxon>Eukaryota</taxon>
        <taxon>Viridiplantae</taxon>
        <taxon>Streptophyta</taxon>
        <taxon>Embryophyta</taxon>
        <taxon>Tracheophyta</taxon>
        <taxon>Spermatophyta</taxon>
        <taxon>Magnoliopsida</taxon>
        <taxon>eudicotyledons</taxon>
        <taxon>Gunneridae</taxon>
        <taxon>Pentapetalae</taxon>
        <taxon>rosids</taxon>
        <taxon>fabids</taxon>
        <taxon>Fabales</taxon>
        <taxon>Fabaceae</taxon>
        <taxon>Papilionoideae</taxon>
        <taxon>50 kb inversion clade</taxon>
        <taxon>NPAAA clade</taxon>
        <taxon>Hologalegina</taxon>
        <taxon>IRL clade</taxon>
        <taxon>Trifolieae</taxon>
        <taxon>Trifolium</taxon>
    </lineage>
</organism>
<dbReference type="Proteomes" id="UP001177021">
    <property type="component" value="Unassembled WGS sequence"/>
</dbReference>
<reference evidence="1" key="1">
    <citation type="submission" date="2023-10" db="EMBL/GenBank/DDBJ databases">
        <authorList>
            <person name="Rodriguez Cubillos JULIANA M."/>
            <person name="De Vega J."/>
        </authorList>
    </citation>
    <scope>NUCLEOTIDE SEQUENCE</scope>
</reference>
<dbReference type="EMBL" id="CASHSV030000206">
    <property type="protein sequence ID" value="CAJ2653023.1"/>
    <property type="molecule type" value="Genomic_DNA"/>
</dbReference>
<sequence length="149" mass="17280">MWTDDHNMFEKMYELIRCSLNPLRNAGDNKRSPPAPRFHSIVAEHKLRHFNSLILVFCLTTFSFSLASSVFMRSPPLTHLILLTLVPLRLIVAANAIVAVYFLFEMCTSVWEISRGATLFPEVLQVWFDFGITSIRTRTKHLLKSYYKN</sequence>
<keyword evidence="2" id="KW-1185">Reference proteome</keyword>
<evidence type="ECO:0000313" key="1">
    <source>
        <dbReference type="EMBL" id="CAJ2653023.1"/>
    </source>
</evidence>
<accession>A0ACB0K9L1</accession>
<comment type="caution">
    <text evidence="1">The sequence shown here is derived from an EMBL/GenBank/DDBJ whole genome shotgun (WGS) entry which is preliminary data.</text>
</comment>
<proteinExistence type="predicted"/>
<protein>
    <submittedName>
        <fullName evidence="1">Uncharacterized protein</fullName>
    </submittedName>
</protein>
<gene>
    <name evidence="1" type="ORF">MILVUS5_LOCUS20426</name>
</gene>
<name>A0ACB0K9L1_TRIPR</name>
<evidence type="ECO:0000313" key="2">
    <source>
        <dbReference type="Proteomes" id="UP001177021"/>
    </source>
</evidence>